<evidence type="ECO:0000313" key="9">
    <source>
        <dbReference type="Proteomes" id="UP001497516"/>
    </source>
</evidence>
<dbReference type="Proteomes" id="UP001497516">
    <property type="component" value="Chromosome 9"/>
</dbReference>
<gene>
    <name evidence="8" type="ORF">LTRI10_LOCUS49952</name>
</gene>
<dbReference type="Pfam" id="PF00319">
    <property type="entry name" value="SRF-TF"/>
    <property type="match status" value="1"/>
</dbReference>
<dbReference type="FunFam" id="3.40.1810.10:FF:000006">
    <property type="entry name" value="Agamous-like MADS-box protein AGL62"/>
    <property type="match status" value="1"/>
</dbReference>
<evidence type="ECO:0000313" key="8">
    <source>
        <dbReference type="EMBL" id="CAL1410538.1"/>
    </source>
</evidence>
<sequence>MGRRKIEMKMVTDRSCRQVTFSKRRTGLFKKANELATLCAVQIAIIVFSPGGKPFSFGNPGVEPVVGRFLNRGDEHHDGQQRPRLPRDSGGRRRRNQELKLEPSGSATGRSERLVEELNGIQRRIQLEKKRGEALEKAVARAKASAAAEGGSNSLISISVEEMGMEELVEMRRRLVDLREQLDGRAVEMEASSTLLLLSNKSEAAGDSRGGSWGGGRRRRSVAKWRD</sequence>
<protein>
    <recommendedName>
        <fullName evidence="7">MADS-box domain-containing protein</fullName>
    </recommendedName>
</protein>
<dbReference type="GO" id="GO:0005634">
    <property type="term" value="C:nucleus"/>
    <property type="evidence" value="ECO:0007669"/>
    <property type="project" value="UniProtKB-SubCell"/>
</dbReference>
<evidence type="ECO:0000256" key="6">
    <source>
        <dbReference type="SAM" id="MobiDB-lite"/>
    </source>
</evidence>
<dbReference type="SMART" id="SM00432">
    <property type="entry name" value="MADS"/>
    <property type="match status" value="1"/>
</dbReference>
<dbReference type="Gene3D" id="3.40.1810.10">
    <property type="entry name" value="Transcription factor, MADS-box"/>
    <property type="match status" value="1"/>
</dbReference>
<proteinExistence type="predicted"/>
<keyword evidence="3" id="KW-0238">DNA-binding</keyword>
<dbReference type="PRINTS" id="PR00404">
    <property type="entry name" value="MADSDOMAIN"/>
</dbReference>
<evidence type="ECO:0000256" key="4">
    <source>
        <dbReference type="ARBA" id="ARBA00023163"/>
    </source>
</evidence>
<feature type="domain" description="MADS-box" evidence="7">
    <location>
        <begin position="1"/>
        <end position="61"/>
    </location>
</feature>
<feature type="compositionally biased region" description="Basic residues" evidence="6">
    <location>
        <begin position="216"/>
        <end position="227"/>
    </location>
</feature>
<keyword evidence="4" id="KW-0804">Transcription</keyword>
<evidence type="ECO:0000256" key="5">
    <source>
        <dbReference type="ARBA" id="ARBA00023242"/>
    </source>
</evidence>
<dbReference type="GO" id="GO:0046983">
    <property type="term" value="F:protein dimerization activity"/>
    <property type="evidence" value="ECO:0007669"/>
    <property type="project" value="InterPro"/>
</dbReference>
<dbReference type="GO" id="GO:0000981">
    <property type="term" value="F:DNA-binding transcription factor activity, RNA polymerase II-specific"/>
    <property type="evidence" value="ECO:0007669"/>
    <property type="project" value="TreeGrafter"/>
</dbReference>
<reference evidence="8 9" key="1">
    <citation type="submission" date="2024-04" db="EMBL/GenBank/DDBJ databases">
        <authorList>
            <person name="Fracassetti M."/>
        </authorList>
    </citation>
    <scope>NUCLEOTIDE SEQUENCE [LARGE SCALE GENOMIC DNA]</scope>
</reference>
<evidence type="ECO:0000256" key="1">
    <source>
        <dbReference type="ARBA" id="ARBA00004123"/>
    </source>
</evidence>
<name>A0AAV2GIJ5_9ROSI</name>
<dbReference type="EMBL" id="OZ034822">
    <property type="protein sequence ID" value="CAL1410538.1"/>
    <property type="molecule type" value="Genomic_DNA"/>
</dbReference>
<feature type="region of interest" description="Disordered" evidence="6">
    <location>
        <begin position="71"/>
        <end position="111"/>
    </location>
</feature>
<accession>A0AAV2GIJ5</accession>
<dbReference type="GO" id="GO:0000978">
    <property type="term" value="F:RNA polymerase II cis-regulatory region sequence-specific DNA binding"/>
    <property type="evidence" value="ECO:0007669"/>
    <property type="project" value="TreeGrafter"/>
</dbReference>
<evidence type="ECO:0000256" key="3">
    <source>
        <dbReference type="ARBA" id="ARBA00023125"/>
    </source>
</evidence>
<feature type="region of interest" description="Disordered" evidence="6">
    <location>
        <begin position="200"/>
        <end position="227"/>
    </location>
</feature>
<dbReference type="SUPFAM" id="SSF55455">
    <property type="entry name" value="SRF-like"/>
    <property type="match status" value="1"/>
</dbReference>
<dbReference type="PANTHER" id="PTHR11945:SF229">
    <property type="entry name" value="AGAMOUS-LIKE 55-RELATED"/>
    <property type="match status" value="1"/>
</dbReference>
<comment type="subcellular location">
    <subcellularLocation>
        <location evidence="1">Nucleus</location>
    </subcellularLocation>
</comment>
<organism evidence="8 9">
    <name type="scientific">Linum trigynum</name>
    <dbReference type="NCBI Taxonomy" id="586398"/>
    <lineage>
        <taxon>Eukaryota</taxon>
        <taxon>Viridiplantae</taxon>
        <taxon>Streptophyta</taxon>
        <taxon>Embryophyta</taxon>
        <taxon>Tracheophyta</taxon>
        <taxon>Spermatophyta</taxon>
        <taxon>Magnoliopsida</taxon>
        <taxon>eudicotyledons</taxon>
        <taxon>Gunneridae</taxon>
        <taxon>Pentapetalae</taxon>
        <taxon>rosids</taxon>
        <taxon>fabids</taxon>
        <taxon>Malpighiales</taxon>
        <taxon>Linaceae</taxon>
        <taxon>Linum</taxon>
    </lineage>
</organism>
<dbReference type="PROSITE" id="PS50066">
    <property type="entry name" value="MADS_BOX_2"/>
    <property type="match status" value="1"/>
</dbReference>
<keyword evidence="9" id="KW-1185">Reference proteome</keyword>
<evidence type="ECO:0000256" key="2">
    <source>
        <dbReference type="ARBA" id="ARBA00023015"/>
    </source>
</evidence>
<keyword evidence="2" id="KW-0805">Transcription regulation</keyword>
<feature type="compositionally biased region" description="Basic and acidic residues" evidence="6">
    <location>
        <begin position="71"/>
        <end position="101"/>
    </location>
</feature>
<dbReference type="InterPro" id="IPR002100">
    <property type="entry name" value="TF_MADSbox"/>
</dbReference>
<dbReference type="AlphaFoldDB" id="A0AAV2GIJ5"/>
<keyword evidence="5" id="KW-0539">Nucleus</keyword>
<dbReference type="InterPro" id="IPR036879">
    <property type="entry name" value="TF_MADSbox_sf"/>
</dbReference>
<evidence type="ECO:0000259" key="7">
    <source>
        <dbReference type="PROSITE" id="PS50066"/>
    </source>
</evidence>
<dbReference type="PANTHER" id="PTHR11945">
    <property type="entry name" value="MADS BOX PROTEIN"/>
    <property type="match status" value="1"/>
</dbReference>